<feature type="region of interest" description="Disordered" evidence="1">
    <location>
        <begin position="44"/>
        <end position="197"/>
    </location>
</feature>
<reference evidence="2 3" key="1">
    <citation type="submission" date="2006-02" db="EMBL/GenBank/DDBJ databases">
        <authorList>
            <person name="Amann R."/>
            <person name="Ferriera S."/>
            <person name="Johnson J."/>
            <person name="Kravitz S."/>
            <person name="Halpern A."/>
            <person name="Remington K."/>
            <person name="Beeson K."/>
            <person name="Tran B."/>
            <person name="Rogers Y.-H."/>
            <person name="Friedman R."/>
            <person name="Venter J.C."/>
        </authorList>
    </citation>
    <scope>NUCLEOTIDE SEQUENCE [LARGE SCALE GENOMIC DNA]</scope>
    <source>
        <strain evidence="2 3">DSM 3645</strain>
    </source>
</reference>
<proteinExistence type="predicted"/>
<gene>
    <name evidence="2" type="ORF">DSM3645_11032</name>
</gene>
<organism evidence="2 3">
    <name type="scientific">Blastopirellula marina DSM 3645</name>
    <dbReference type="NCBI Taxonomy" id="314230"/>
    <lineage>
        <taxon>Bacteria</taxon>
        <taxon>Pseudomonadati</taxon>
        <taxon>Planctomycetota</taxon>
        <taxon>Planctomycetia</taxon>
        <taxon>Pirellulales</taxon>
        <taxon>Pirellulaceae</taxon>
        <taxon>Blastopirellula</taxon>
    </lineage>
</organism>
<feature type="compositionally biased region" description="Acidic residues" evidence="1">
    <location>
        <begin position="47"/>
        <end position="83"/>
    </location>
</feature>
<name>A3ZSU9_9BACT</name>
<evidence type="ECO:0000313" key="2">
    <source>
        <dbReference type="EMBL" id="EAQ80374.1"/>
    </source>
</evidence>
<comment type="caution">
    <text evidence="2">The sequence shown here is derived from an EMBL/GenBank/DDBJ whole genome shotgun (WGS) entry which is preliminary data.</text>
</comment>
<protein>
    <submittedName>
        <fullName evidence="2">Uncharacterized protein</fullName>
    </submittedName>
</protein>
<dbReference type="RefSeq" id="WP_002655803.1">
    <property type="nucleotide sequence ID" value="NZ_CH672377.1"/>
</dbReference>
<dbReference type="HOGENOM" id="CLU_1076322_0_0_0"/>
<accession>A3ZSU9</accession>
<sequence>MLLFALISVLNLILGFAAAVMLGYGPRPWWILFADRASVGTVRIEKLEDEPPAADEATVDTDDEEEESDDGDLEEEDDDENEDADTKEAQLQEINAEKLAKRLEEEQRRALAKEAKGRAEKQETTAKQQLPPKAEPKAAAEAEAAALAREDVNDDGDGDLSSLVDKEPPETTTDDEVASLLRQAEPAVDTYDADESLDEIESLLQAAGQLEAESSETAPVEDVEDKAAAEPVVAAEKTEAEPANSELSAAEIEAMFNS</sequence>
<dbReference type="Proteomes" id="UP000004358">
    <property type="component" value="Unassembled WGS sequence"/>
</dbReference>
<evidence type="ECO:0000256" key="1">
    <source>
        <dbReference type="SAM" id="MobiDB-lite"/>
    </source>
</evidence>
<dbReference type="STRING" id="314230.DSM3645_11032"/>
<feature type="compositionally biased region" description="Basic and acidic residues" evidence="1">
    <location>
        <begin position="84"/>
        <end position="124"/>
    </location>
</feature>
<dbReference type="AlphaFoldDB" id="A3ZSU9"/>
<feature type="region of interest" description="Disordered" evidence="1">
    <location>
        <begin position="210"/>
        <end position="246"/>
    </location>
</feature>
<dbReference type="OrthoDB" id="292763at2"/>
<evidence type="ECO:0000313" key="3">
    <source>
        <dbReference type="Proteomes" id="UP000004358"/>
    </source>
</evidence>
<dbReference type="EMBL" id="AANZ01000009">
    <property type="protein sequence ID" value="EAQ80374.1"/>
    <property type="molecule type" value="Genomic_DNA"/>
</dbReference>